<evidence type="ECO:0000313" key="2">
    <source>
        <dbReference type="EMBL" id="OJT04207.1"/>
    </source>
</evidence>
<feature type="chain" id="PRO_5013222550" evidence="1">
    <location>
        <begin position="19"/>
        <end position="206"/>
    </location>
</feature>
<sequence>MLALSLLALGLSAVSTMAFPAVKLPRAAPGPWCDGLGPGAFDEAFNVTLAAWNTTGTNTNTTGAPLVLGSGGAITGASFRHLSTWASYPFNDYPSVSLVNGTLMLNGGVSATPSQATIVQEGSQPGFVLRNDAVPNEGAQIYCAVADTDPAGHGTGHPFLAVNGDTDSFQLCKSSTQNVVYWKPIPDHGEDFDSCYPVKVQVIFQD</sequence>
<feature type="signal peptide" evidence="1">
    <location>
        <begin position="1"/>
        <end position="18"/>
    </location>
</feature>
<gene>
    <name evidence="2" type="ORF">TRAPUB_5084</name>
</gene>
<organism evidence="2 3">
    <name type="scientific">Trametes pubescens</name>
    <name type="common">White-rot fungus</name>
    <dbReference type="NCBI Taxonomy" id="154538"/>
    <lineage>
        <taxon>Eukaryota</taxon>
        <taxon>Fungi</taxon>
        <taxon>Dikarya</taxon>
        <taxon>Basidiomycota</taxon>
        <taxon>Agaricomycotina</taxon>
        <taxon>Agaricomycetes</taxon>
        <taxon>Polyporales</taxon>
        <taxon>Polyporaceae</taxon>
        <taxon>Trametes</taxon>
    </lineage>
</organism>
<reference evidence="2 3" key="1">
    <citation type="submission" date="2016-10" db="EMBL/GenBank/DDBJ databases">
        <title>Genome sequence of the basidiomycete white-rot fungus Trametes pubescens.</title>
        <authorList>
            <person name="Makela M.R."/>
            <person name="Granchi Z."/>
            <person name="Peng M."/>
            <person name="De Vries R.P."/>
            <person name="Grigoriev I."/>
            <person name="Riley R."/>
            <person name="Hilden K."/>
        </authorList>
    </citation>
    <scope>NUCLEOTIDE SEQUENCE [LARGE SCALE GENOMIC DNA]</scope>
    <source>
        <strain evidence="2 3">FBCC735</strain>
    </source>
</reference>
<comment type="caution">
    <text evidence="2">The sequence shown here is derived from an EMBL/GenBank/DDBJ whole genome shotgun (WGS) entry which is preliminary data.</text>
</comment>
<evidence type="ECO:0000256" key="1">
    <source>
        <dbReference type="SAM" id="SignalP"/>
    </source>
</evidence>
<dbReference type="Proteomes" id="UP000184267">
    <property type="component" value="Unassembled WGS sequence"/>
</dbReference>
<protein>
    <submittedName>
        <fullName evidence="2">Uncharacterized protein</fullName>
    </submittedName>
</protein>
<name>A0A1M2V9J1_TRAPU</name>
<proteinExistence type="predicted"/>
<dbReference type="EMBL" id="MNAD01001554">
    <property type="protein sequence ID" value="OJT04207.1"/>
    <property type="molecule type" value="Genomic_DNA"/>
</dbReference>
<accession>A0A1M2V9J1</accession>
<dbReference type="OMA" id="GAQIYCA"/>
<dbReference type="OrthoDB" id="2844016at2759"/>
<dbReference type="AlphaFoldDB" id="A0A1M2V9J1"/>
<keyword evidence="1" id="KW-0732">Signal</keyword>
<evidence type="ECO:0000313" key="3">
    <source>
        <dbReference type="Proteomes" id="UP000184267"/>
    </source>
</evidence>
<keyword evidence="3" id="KW-1185">Reference proteome</keyword>